<proteinExistence type="predicted"/>
<gene>
    <name evidence="1" type="ORF">C5S46_02150</name>
</gene>
<sequence length="52" mass="5821">MTITDAVKKSSNGVIIDLEVIPESKNVKIISGYNPWRKRITVKLTQPPQKGK</sequence>
<dbReference type="Proteomes" id="UP000315423">
    <property type="component" value="Unassembled WGS sequence"/>
</dbReference>
<reference evidence="1" key="1">
    <citation type="submission" date="2018-09" db="EMBL/GenBank/DDBJ databases">
        <title>A genomic encyclopedia of anaerobic methanotrophic archaea.</title>
        <authorList>
            <person name="Skennerton C.T."/>
            <person name="Chadwick G.L."/>
            <person name="Laso-Perez R."/>
            <person name="Leu A.O."/>
            <person name="Speth D.R."/>
            <person name="Yu H."/>
            <person name="Morgan-Lang C."/>
            <person name="Hatzenpichler R."/>
            <person name="Goudeau D."/>
            <person name="Malmstrom R."/>
            <person name="Woyke T."/>
            <person name="Hallam S."/>
            <person name="Tyson G.W."/>
            <person name="Wegener G."/>
            <person name="Boetius A."/>
            <person name="Orphan V.J."/>
        </authorList>
    </citation>
    <scope>NUCLEOTIDE SEQUENCE</scope>
    <source>
        <strain evidence="1">CONS3730D10UFb2</strain>
    </source>
</reference>
<feature type="non-terminal residue" evidence="1">
    <location>
        <position position="52"/>
    </location>
</feature>
<accession>A0AC61SBP4</accession>
<comment type="caution">
    <text evidence="1">The sequence shown here is derived from an EMBL/GenBank/DDBJ whole genome shotgun (WGS) entry which is preliminary data.</text>
</comment>
<name>A0AC61SBP4_9EURY</name>
<organism evidence="1 2">
    <name type="scientific">Candidatus Methanomarinus sp</name>
    <dbReference type="NCBI Taxonomy" id="3386244"/>
    <lineage>
        <taxon>Archaea</taxon>
        <taxon>Methanobacteriati</taxon>
        <taxon>Methanobacteriota</taxon>
        <taxon>Stenosarchaea group</taxon>
        <taxon>Methanomicrobia</taxon>
        <taxon>Methanosarcinales</taxon>
        <taxon>ANME-2 cluster</taxon>
        <taxon>Candidatus Methanocomedenaceae</taxon>
        <taxon>Candidatus Methanomarinus</taxon>
    </lineage>
</organism>
<evidence type="ECO:0000313" key="1">
    <source>
        <dbReference type="EMBL" id="TKY92134.1"/>
    </source>
</evidence>
<protein>
    <submittedName>
        <fullName evidence="1">Uncharacterized protein</fullName>
    </submittedName>
</protein>
<dbReference type="EMBL" id="QYBA01000070">
    <property type="protein sequence ID" value="TKY92134.1"/>
    <property type="molecule type" value="Genomic_DNA"/>
</dbReference>
<evidence type="ECO:0000313" key="2">
    <source>
        <dbReference type="Proteomes" id="UP000315423"/>
    </source>
</evidence>